<dbReference type="Gene3D" id="3.30.70.100">
    <property type="match status" value="1"/>
</dbReference>
<dbReference type="EMBL" id="FOUF01000007">
    <property type="protein sequence ID" value="SFM12504.1"/>
    <property type="molecule type" value="Genomic_DNA"/>
</dbReference>
<keyword evidence="3" id="KW-0560">Oxidoreductase</keyword>
<dbReference type="PANTHER" id="PTHR34474">
    <property type="entry name" value="SIGNAL TRANSDUCTION PROTEIN TRAP"/>
    <property type="match status" value="1"/>
</dbReference>
<keyword evidence="3" id="KW-0503">Monooxygenase</keyword>
<dbReference type="GO" id="GO:0004497">
    <property type="term" value="F:monooxygenase activity"/>
    <property type="evidence" value="ECO:0007669"/>
    <property type="project" value="UniProtKB-KW"/>
</dbReference>
<dbReference type="InterPro" id="IPR007138">
    <property type="entry name" value="ABM_dom"/>
</dbReference>
<dbReference type="InterPro" id="IPR050404">
    <property type="entry name" value="Heme-degrading_MO"/>
</dbReference>
<name>A0A1I4NAD8_9PROT</name>
<dbReference type="PROSITE" id="PS51725">
    <property type="entry name" value="ABM"/>
    <property type="match status" value="1"/>
</dbReference>
<reference evidence="3 4" key="1">
    <citation type="submission" date="2016-10" db="EMBL/GenBank/DDBJ databases">
        <authorList>
            <person name="de Groot N.N."/>
        </authorList>
    </citation>
    <scope>NUCLEOTIDE SEQUENCE [LARGE SCALE GENOMIC DNA]</scope>
    <source>
        <strain evidence="3 4">Nm146</strain>
    </source>
</reference>
<evidence type="ECO:0000313" key="2">
    <source>
        <dbReference type="EMBL" id="CAE6507104.1"/>
    </source>
</evidence>
<keyword evidence="4" id="KW-1185">Reference proteome</keyword>
<dbReference type="Proteomes" id="UP000601736">
    <property type="component" value="Unassembled WGS sequence"/>
</dbReference>
<feature type="domain" description="ABM" evidence="1">
    <location>
        <begin position="5"/>
        <end position="94"/>
    </location>
</feature>
<protein>
    <submittedName>
        <fullName evidence="3">Heme-degrading monooxygenase HmoA</fullName>
    </submittedName>
    <submittedName>
        <fullName evidence="2">Polysaccharide biosynthesis rotein</fullName>
    </submittedName>
</protein>
<proteinExistence type="predicted"/>
<dbReference type="AlphaFoldDB" id="A0A1I4NAD8"/>
<dbReference type="OrthoDB" id="9798115at2"/>
<accession>A0A1I4NAD8</accession>
<dbReference type="EMBL" id="CAJNAP010000017">
    <property type="protein sequence ID" value="CAE6507104.1"/>
    <property type="molecule type" value="Genomic_DNA"/>
</dbReference>
<dbReference type="PANTHER" id="PTHR34474:SF2">
    <property type="entry name" value="SIGNAL TRANSDUCTION PROTEIN TRAP"/>
    <property type="match status" value="1"/>
</dbReference>
<dbReference type="STRING" id="52442.SAMN05421880_10728"/>
<dbReference type="RefSeq" id="WP_090667063.1">
    <property type="nucleotide sequence ID" value="NZ_CAJNAP010000017.1"/>
</dbReference>
<evidence type="ECO:0000313" key="4">
    <source>
        <dbReference type="Proteomes" id="UP000199561"/>
    </source>
</evidence>
<dbReference type="Proteomes" id="UP000199561">
    <property type="component" value="Unassembled WGS sequence"/>
</dbReference>
<dbReference type="Pfam" id="PF03992">
    <property type="entry name" value="ABM"/>
    <property type="match status" value="1"/>
</dbReference>
<organism evidence="3 4">
    <name type="scientific">Nitrosomonas nitrosa</name>
    <dbReference type="NCBI Taxonomy" id="52442"/>
    <lineage>
        <taxon>Bacteria</taxon>
        <taxon>Pseudomonadati</taxon>
        <taxon>Pseudomonadota</taxon>
        <taxon>Betaproteobacteria</taxon>
        <taxon>Nitrosomonadales</taxon>
        <taxon>Nitrosomonadaceae</taxon>
        <taxon>Nitrosomonas</taxon>
    </lineage>
</organism>
<dbReference type="SUPFAM" id="SSF54909">
    <property type="entry name" value="Dimeric alpha+beta barrel"/>
    <property type="match status" value="1"/>
</dbReference>
<reference evidence="2" key="2">
    <citation type="submission" date="2021-02" db="EMBL/GenBank/DDBJ databases">
        <authorList>
            <person name="Han P."/>
        </authorList>
    </citation>
    <scope>NUCLEOTIDE SEQUENCE</scope>
    <source>
        <strain evidence="2">Nitrosomonas nitrosa 18-3D</strain>
    </source>
</reference>
<evidence type="ECO:0000259" key="1">
    <source>
        <dbReference type="PROSITE" id="PS51725"/>
    </source>
</evidence>
<sequence length="102" mass="11963">MTGAFVAVSQFAVINDKVDEVKEAFRNRPGLVDQAPGFLRMDVLSPEDAPEEIWLITYWIDRASFLAWHHSDLHRESHRFMPKGLKLDRKRTRLVYLEHITE</sequence>
<dbReference type="InterPro" id="IPR011008">
    <property type="entry name" value="Dimeric_a/b-barrel"/>
</dbReference>
<gene>
    <name evidence="2" type="ORF">NMYAN_240012</name>
    <name evidence="3" type="ORF">SAMN05421880_10728</name>
</gene>
<evidence type="ECO:0000313" key="3">
    <source>
        <dbReference type="EMBL" id="SFM12504.1"/>
    </source>
</evidence>